<dbReference type="InterPro" id="IPR038029">
    <property type="entry name" value="GbiG_N_sf"/>
</dbReference>
<accession>A0ABT1EB74</accession>
<dbReference type="InterPro" id="IPR052553">
    <property type="entry name" value="CbiG_hydrolase"/>
</dbReference>
<dbReference type="PANTHER" id="PTHR37477">
    <property type="entry name" value="COBALT-PRECORRIN-5A HYDROLASE"/>
    <property type="match status" value="1"/>
</dbReference>
<dbReference type="EMBL" id="JAMZFW010000008">
    <property type="protein sequence ID" value="MCP1102182.1"/>
    <property type="molecule type" value="Genomic_DNA"/>
</dbReference>
<dbReference type="Gene3D" id="3.40.50.11220">
    <property type="match status" value="1"/>
</dbReference>
<reference evidence="3 4" key="1">
    <citation type="journal article" date="2022" name="Genome Biol. Evol.">
        <title>Host diet, physiology and behaviors set the stage for Lachnospiraceae cladogenesis.</title>
        <authorList>
            <person name="Vera-Ponce De Leon A."/>
            <person name="Schneider M."/>
            <person name="Jahnes B.C."/>
            <person name="Sadowski V."/>
            <person name="Camuy-Velez L.A."/>
            <person name="Duan J."/>
            <person name="Sabree Z.L."/>
        </authorList>
    </citation>
    <scope>NUCLEOTIDE SEQUENCE [LARGE SCALE GENOMIC DNA]</scope>
    <source>
        <strain evidence="3 4">PAL113</strain>
    </source>
</reference>
<dbReference type="PANTHER" id="PTHR37477:SF1">
    <property type="entry name" value="COBALT-PRECORRIN-5A HYDROLASE"/>
    <property type="match status" value="1"/>
</dbReference>
<dbReference type="Pfam" id="PF11760">
    <property type="entry name" value="CbiG_N"/>
    <property type="match status" value="1"/>
</dbReference>
<dbReference type="Proteomes" id="UP001523566">
    <property type="component" value="Unassembled WGS sequence"/>
</dbReference>
<evidence type="ECO:0000259" key="1">
    <source>
        <dbReference type="Pfam" id="PF01890"/>
    </source>
</evidence>
<dbReference type="InterPro" id="IPR036518">
    <property type="entry name" value="CobE/GbiG_C_sf"/>
</dbReference>
<dbReference type="SUPFAM" id="SSF159672">
    <property type="entry name" value="CbiG N-terminal domain-like"/>
    <property type="match status" value="1"/>
</dbReference>
<feature type="domain" description="Cobalamin synthesis G N-terminal" evidence="2">
    <location>
        <begin position="55"/>
        <end position="133"/>
    </location>
</feature>
<dbReference type="InterPro" id="IPR021744">
    <property type="entry name" value="CbiG_N"/>
</dbReference>
<feature type="domain" description="CobE/GbiG C-terminal" evidence="1">
    <location>
        <begin position="227"/>
        <end position="344"/>
    </location>
</feature>
<dbReference type="SUPFAM" id="SSF159664">
    <property type="entry name" value="CobE/GbiG C-terminal domain-like"/>
    <property type="match status" value="1"/>
</dbReference>
<evidence type="ECO:0000313" key="3">
    <source>
        <dbReference type="EMBL" id="MCP1102182.1"/>
    </source>
</evidence>
<keyword evidence="4" id="KW-1185">Reference proteome</keyword>
<sequence>MKLKIISFTESGARQTVLLKKKLKKQKWNCEGYTIERHAKDNHLKPLEPGWKEMIKKEWGETDFLFIGAIGIALRVIAPFVDDKYKDSAVIVMDELGQYVIPILSGHVGGGIALAKEIGKSIGGEVVITTATDLQNKFAVDVFASQNRLKISNRQLAKEISAALLEGKSLRMYCEYPIQGNIPSEIVICNKIQETDEVFYDIIVGKMEASQTMNPKILYLTPQQDNYVVGIGCRKGASKEVLEDGFGTVLAQYSIPRDAVKGIVSIDLKEKEQGIIALAQEYSIPFKTYSSEALDKVQNVSKSSPFVKEITGVDNVCERAARTYFEKGQLICPKTIIDGVTYAIVKEIPIMKFS</sequence>
<proteinExistence type="predicted"/>
<dbReference type="RefSeq" id="WP_262065966.1">
    <property type="nucleotide sequence ID" value="NZ_JAMXOD010000008.1"/>
</dbReference>
<name>A0ABT1EB74_9FIRM</name>
<dbReference type="Gene3D" id="3.30.420.180">
    <property type="entry name" value="CobE/GbiG C-terminal domain"/>
    <property type="match status" value="1"/>
</dbReference>
<gene>
    <name evidence="3" type="ORF">NK125_07090</name>
</gene>
<organism evidence="3 4">
    <name type="scientific">Aequitasia blattaphilus</name>
    <dbReference type="NCBI Taxonomy" id="2949332"/>
    <lineage>
        <taxon>Bacteria</taxon>
        <taxon>Bacillati</taxon>
        <taxon>Bacillota</taxon>
        <taxon>Clostridia</taxon>
        <taxon>Lachnospirales</taxon>
        <taxon>Lachnospiraceae</taxon>
        <taxon>Aequitasia</taxon>
    </lineage>
</organism>
<dbReference type="Pfam" id="PF01890">
    <property type="entry name" value="CbiG_C"/>
    <property type="match status" value="1"/>
</dbReference>
<evidence type="ECO:0000313" key="4">
    <source>
        <dbReference type="Proteomes" id="UP001523566"/>
    </source>
</evidence>
<comment type="caution">
    <text evidence="3">The sequence shown here is derived from an EMBL/GenBank/DDBJ whole genome shotgun (WGS) entry which is preliminary data.</text>
</comment>
<dbReference type="InterPro" id="IPR002750">
    <property type="entry name" value="CobE/GbiG_C"/>
</dbReference>
<protein>
    <submittedName>
        <fullName evidence="3">Cobalamin biosynthesis protein</fullName>
    </submittedName>
</protein>
<evidence type="ECO:0000259" key="2">
    <source>
        <dbReference type="Pfam" id="PF11760"/>
    </source>
</evidence>